<evidence type="ECO:0000256" key="10">
    <source>
        <dbReference type="ARBA" id="ARBA00048205"/>
    </source>
</evidence>
<keyword evidence="8 12" id="KW-0694">RNA-binding</keyword>
<evidence type="ECO:0000256" key="2">
    <source>
        <dbReference type="ARBA" id="ARBA00002790"/>
    </source>
</evidence>
<evidence type="ECO:0000256" key="7">
    <source>
        <dbReference type="ARBA" id="ARBA00022857"/>
    </source>
</evidence>
<keyword evidence="3 12" id="KW-0820">tRNA-binding</keyword>
<evidence type="ECO:0000256" key="9">
    <source>
        <dbReference type="ARBA" id="ARBA00023002"/>
    </source>
</evidence>
<dbReference type="PROSITE" id="PS01136">
    <property type="entry name" value="UPF0034"/>
    <property type="match status" value="1"/>
</dbReference>
<dbReference type="HAMAP" id="MF_02042">
    <property type="entry name" value="DusB_subfam"/>
    <property type="match status" value="1"/>
</dbReference>
<evidence type="ECO:0000256" key="8">
    <source>
        <dbReference type="ARBA" id="ARBA00022884"/>
    </source>
</evidence>
<comment type="catalytic activity">
    <reaction evidence="10 12">
        <text>a 5,6-dihydrouridine in tRNA + NADP(+) = a uridine in tRNA + NADPH + H(+)</text>
        <dbReference type="Rhea" id="RHEA:23624"/>
        <dbReference type="Rhea" id="RHEA-COMP:13339"/>
        <dbReference type="Rhea" id="RHEA-COMP:13887"/>
        <dbReference type="ChEBI" id="CHEBI:15378"/>
        <dbReference type="ChEBI" id="CHEBI:57783"/>
        <dbReference type="ChEBI" id="CHEBI:58349"/>
        <dbReference type="ChEBI" id="CHEBI:65315"/>
        <dbReference type="ChEBI" id="CHEBI:74443"/>
    </reaction>
</comment>
<dbReference type="PANTHER" id="PTHR45846">
    <property type="entry name" value="TRNA-DIHYDROURIDINE(47) SYNTHASE [NAD(P)(+)]-LIKE"/>
    <property type="match status" value="1"/>
</dbReference>
<dbReference type="EMBL" id="BAABLX010000009">
    <property type="protein sequence ID" value="GAA4938746.1"/>
    <property type="molecule type" value="Genomic_DNA"/>
</dbReference>
<dbReference type="PANTHER" id="PTHR45846:SF1">
    <property type="entry name" value="TRNA-DIHYDROURIDINE(47) SYNTHASE [NAD(P)(+)]-LIKE"/>
    <property type="match status" value="1"/>
</dbReference>
<organism evidence="17 18">
    <name type="scientific">Halioxenophilus aromaticivorans</name>
    <dbReference type="NCBI Taxonomy" id="1306992"/>
    <lineage>
        <taxon>Bacteria</taxon>
        <taxon>Pseudomonadati</taxon>
        <taxon>Pseudomonadota</taxon>
        <taxon>Gammaproteobacteria</taxon>
        <taxon>Alteromonadales</taxon>
        <taxon>Alteromonadaceae</taxon>
        <taxon>Halioxenophilus</taxon>
    </lineage>
</organism>
<feature type="active site" description="Proton donor" evidence="12 14">
    <location>
        <position position="101"/>
    </location>
</feature>
<evidence type="ECO:0000256" key="5">
    <source>
        <dbReference type="ARBA" id="ARBA00022643"/>
    </source>
</evidence>
<evidence type="ECO:0000256" key="4">
    <source>
        <dbReference type="ARBA" id="ARBA00022630"/>
    </source>
</evidence>
<keyword evidence="4 12" id="KW-0285">Flavoprotein</keyword>
<dbReference type="GO" id="GO:0000049">
    <property type="term" value="F:tRNA binding"/>
    <property type="evidence" value="ECO:0007669"/>
    <property type="project" value="UniProtKB-UniRule"/>
</dbReference>
<keyword evidence="9 12" id="KW-0560">Oxidoreductase</keyword>
<evidence type="ECO:0000256" key="15">
    <source>
        <dbReference type="PIRSR" id="PIRSR006621-2"/>
    </source>
</evidence>
<feature type="binding site" evidence="12 15">
    <location>
        <position position="71"/>
    </location>
    <ligand>
        <name>FMN</name>
        <dbReference type="ChEBI" id="CHEBI:58210"/>
    </ligand>
</feature>
<dbReference type="Gene3D" id="1.10.1200.80">
    <property type="entry name" value="Putative flavin oxidoreducatase, domain 2"/>
    <property type="match status" value="1"/>
</dbReference>
<comment type="cofactor">
    <cofactor evidence="1 12 13 15">
        <name>FMN</name>
        <dbReference type="ChEBI" id="CHEBI:58210"/>
    </cofactor>
</comment>
<dbReference type="Proteomes" id="UP001409585">
    <property type="component" value="Unassembled WGS sequence"/>
</dbReference>
<feature type="binding site" evidence="12 15">
    <location>
        <begin position="225"/>
        <end position="226"/>
    </location>
    <ligand>
        <name>FMN</name>
        <dbReference type="ChEBI" id="CHEBI:58210"/>
    </ligand>
</feature>
<feature type="binding site" evidence="15">
    <location>
        <position position="170"/>
    </location>
    <ligand>
        <name>FMN</name>
        <dbReference type="ChEBI" id="CHEBI:58210"/>
    </ligand>
</feature>
<dbReference type="EC" id="1.3.1.-" evidence="12"/>
<dbReference type="NCBIfam" id="TIGR00737">
    <property type="entry name" value="nifR3_yhdG"/>
    <property type="match status" value="1"/>
</dbReference>
<dbReference type="SUPFAM" id="SSF51395">
    <property type="entry name" value="FMN-linked oxidoreductases"/>
    <property type="match status" value="1"/>
</dbReference>
<evidence type="ECO:0000256" key="13">
    <source>
        <dbReference type="PIRNR" id="PIRNR006621"/>
    </source>
</evidence>
<reference evidence="18" key="1">
    <citation type="journal article" date="2019" name="Int. J. Syst. Evol. Microbiol.">
        <title>The Global Catalogue of Microorganisms (GCM) 10K type strain sequencing project: providing services to taxonomists for standard genome sequencing and annotation.</title>
        <authorList>
            <consortium name="The Broad Institute Genomics Platform"/>
            <consortium name="The Broad Institute Genome Sequencing Center for Infectious Disease"/>
            <person name="Wu L."/>
            <person name="Ma J."/>
        </authorList>
    </citation>
    <scope>NUCLEOTIDE SEQUENCE [LARGE SCALE GENOMIC DNA]</scope>
    <source>
        <strain evidence="18">JCM 19134</strain>
    </source>
</reference>
<keyword evidence="7 12" id="KW-0521">NADP</keyword>
<dbReference type="CDD" id="cd02801">
    <property type="entry name" value="DUS_like_FMN"/>
    <property type="match status" value="1"/>
</dbReference>
<keyword evidence="5 12" id="KW-0288">FMN</keyword>
<evidence type="ECO:0000256" key="6">
    <source>
        <dbReference type="ARBA" id="ARBA00022694"/>
    </source>
</evidence>
<evidence type="ECO:0000256" key="12">
    <source>
        <dbReference type="HAMAP-Rule" id="MF_02042"/>
    </source>
</evidence>
<evidence type="ECO:0000313" key="17">
    <source>
        <dbReference type="EMBL" id="GAA4938746.1"/>
    </source>
</evidence>
<evidence type="ECO:0000256" key="1">
    <source>
        <dbReference type="ARBA" id="ARBA00001917"/>
    </source>
</evidence>
<dbReference type="RefSeq" id="WP_345419812.1">
    <property type="nucleotide sequence ID" value="NZ_AP031496.1"/>
</dbReference>
<dbReference type="InterPro" id="IPR004652">
    <property type="entry name" value="DusB-like"/>
</dbReference>
<dbReference type="InterPro" id="IPR024036">
    <property type="entry name" value="tRNA-dHydroUridine_Synthase_C"/>
</dbReference>
<evidence type="ECO:0000256" key="3">
    <source>
        <dbReference type="ARBA" id="ARBA00022555"/>
    </source>
</evidence>
<evidence type="ECO:0000259" key="16">
    <source>
        <dbReference type="Pfam" id="PF01207"/>
    </source>
</evidence>
<dbReference type="AlphaFoldDB" id="A0AAV3U0D5"/>
<feature type="binding site" evidence="12 15">
    <location>
        <position position="140"/>
    </location>
    <ligand>
        <name>FMN</name>
        <dbReference type="ChEBI" id="CHEBI:58210"/>
    </ligand>
</feature>
<sequence>MLTIGPYNIAPATVLAPMAGVSDKPFRELCRSYGAGLAVSEMVTSDTRLWGSRKSSTRLNQQGESGLRSVQIAGAEPDAMAHAAKECVALGAQVVDINMGCPAKKVCKQAAGSSLLRDEPLVARILQAVVSAVSVPVTLKIRTGWDTETRNAITIARMAEDIGVAALTVHGRSRACRFKGQAEYDTIAEVVNSVHMPVIANGDIDSAQKAKYVLDYTGAQGVMIGRAAQGRPWLFAQIEAYLARGEQLPEPELAEIKRVLMHHIKALHEFYGDYLGVRIARKHTGWYVQNLAFGEVLRTRFNQIHSTQEQVDCIEHFFEQSIIHGEQVA</sequence>
<comment type="catalytic activity">
    <reaction evidence="11 12">
        <text>a 5,6-dihydrouridine in tRNA + NAD(+) = a uridine in tRNA + NADH + H(+)</text>
        <dbReference type="Rhea" id="RHEA:54452"/>
        <dbReference type="Rhea" id="RHEA-COMP:13339"/>
        <dbReference type="Rhea" id="RHEA-COMP:13887"/>
        <dbReference type="ChEBI" id="CHEBI:15378"/>
        <dbReference type="ChEBI" id="CHEBI:57540"/>
        <dbReference type="ChEBI" id="CHEBI:57945"/>
        <dbReference type="ChEBI" id="CHEBI:65315"/>
        <dbReference type="ChEBI" id="CHEBI:74443"/>
    </reaction>
</comment>
<keyword evidence="6 12" id="KW-0819">tRNA processing</keyword>
<gene>
    <name evidence="12 17" type="primary">dusB</name>
    <name evidence="17" type="ORF">GCM10025791_16050</name>
</gene>
<feature type="binding site" evidence="12 15">
    <location>
        <begin position="17"/>
        <end position="19"/>
    </location>
    <ligand>
        <name>FMN</name>
        <dbReference type="ChEBI" id="CHEBI:58210"/>
    </ligand>
</feature>
<comment type="caution">
    <text evidence="17">The sequence shown here is derived from an EMBL/GenBank/DDBJ whole genome shotgun (WGS) entry which is preliminary data.</text>
</comment>
<comment type="function">
    <text evidence="2 12 13">Catalyzes the synthesis of 5,6-dihydrouridine (D), a modified base found in the D-loop of most tRNAs, via the reduction of the C5-C6 double bond in target uridines.</text>
</comment>
<evidence type="ECO:0000256" key="11">
    <source>
        <dbReference type="ARBA" id="ARBA00048802"/>
    </source>
</evidence>
<dbReference type="GO" id="GO:0050660">
    <property type="term" value="F:flavin adenine dinucleotide binding"/>
    <property type="evidence" value="ECO:0007669"/>
    <property type="project" value="InterPro"/>
</dbReference>
<name>A0AAV3U0D5_9ALTE</name>
<dbReference type="Gene3D" id="3.20.20.70">
    <property type="entry name" value="Aldolase class I"/>
    <property type="match status" value="1"/>
</dbReference>
<comment type="similarity">
    <text evidence="13">Belongs to the dus family.</text>
</comment>
<comment type="similarity">
    <text evidence="12">Belongs to the Dus family. DusB subfamily.</text>
</comment>
<proteinExistence type="inferred from homology"/>
<evidence type="ECO:0000256" key="14">
    <source>
        <dbReference type="PIRSR" id="PIRSR006621-1"/>
    </source>
</evidence>
<dbReference type="InterPro" id="IPR018517">
    <property type="entry name" value="tRNA_hU_synthase_CS"/>
</dbReference>
<dbReference type="InterPro" id="IPR032887">
    <property type="entry name" value="DusB"/>
</dbReference>
<dbReference type="PIRSF" id="PIRSF006621">
    <property type="entry name" value="Dus"/>
    <property type="match status" value="1"/>
</dbReference>
<feature type="binding site" evidence="12">
    <location>
        <begin position="201"/>
        <end position="203"/>
    </location>
    <ligand>
        <name>FMN</name>
        <dbReference type="ChEBI" id="CHEBI:58210"/>
    </ligand>
</feature>
<dbReference type="InterPro" id="IPR013785">
    <property type="entry name" value="Aldolase_TIM"/>
</dbReference>
<dbReference type="GO" id="GO:0010181">
    <property type="term" value="F:FMN binding"/>
    <property type="evidence" value="ECO:0007669"/>
    <property type="project" value="UniProtKB-UniRule"/>
</dbReference>
<feature type="domain" description="DUS-like FMN-binding" evidence="16">
    <location>
        <begin position="15"/>
        <end position="318"/>
    </location>
</feature>
<accession>A0AAV3U0D5</accession>
<protein>
    <recommendedName>
        <fullName evidence="12">tRNA-dihydrouridine synthase B</fullName>
        <ecNumber evidence="12">1.3.1.-</ecNumber>
    </recommendedName>
</protein>
<dbReference type="InterPro" id="IPR001269">
    <property type="entry name" value="DUS_fam"/>
</dbReference>
<evidence type="ECO:0000313" key="18">
    <source>
        <dbReference type="Proteomes" id="UP001409585"/>
    </source>
</evidence>
<keyword evidence="15" id="KW-0547">Nucleotide-binding</keyword>
<dbReference type="InterPro" id="IPR035587">
    <property type="entry name" value="DUS-like_FMN-bd"/>
</dbReference>
<dbReference type="Pfam" id="PF01207">
    <property type="entry name" value="Dus"/>
    <property type="match status" value="1"/>
</dbReference>
<dbReference type="GO" id="GO:0017150">
    <property type="term" value="F:tRNA dihydrouridine synthase activity"/>
    <property type="evidence" value="ECO:0007669"/>
    <property type="project" value="UniProtKB-UniRule"/>
</dbReference>
<keyword evidence="18" id="KW-1185">Reference proteome</keyword>